<keyword evidence="1" id="KW-0812">Transmembrane</keyword>
<evidence type="ECO:0000313" key="4">
    <source>
        <dbReference type="Proteomes" id="UP001056707"/>
    </source>
</evidence>
<feature type="transmembrane region" description="Helical" evidence="1">
    <location>
        <begin position="61"/>
        <end position="86"/>
    </location>
</feature>
<accession>A0ABY5BMC5</accession>
<evidence type="ECO:0000256" key="1">
    <source>
        <dbReference type="SAM" id="Phobius"/>
    </source>
</evidence>
<feature type="transmembrane region" description="Helical" evidence="1">
    <location>
        <begin position="6"/>
        <end position="28"/>
    </location>
</feature>
<evidence type="ECO:0000259" key="2">
    <source>
        <dbReference type="Pfam" id="PF09335"/>
    </source>
</evidence>
<sequence>MHFPHFRKITLLKTGAVLLGLLLLLLIFKDYQPQIKMMFNPAERPRAIHEIRSHGATDITLVMLLLYLGTVVPGIPVMPIAVLAGICFGTLPGTIMNAISIGLGNLTALRLITFMKNDLEKQYRHNRFADHLKHSKNPLMALVIGYAIPIIPSYLVDLQAANDEKQFGPQLIAVSACLGTIPLSIIYALGGNSIFQGNWLELICLLIFMAIFFSGANWFLKKLATH</sequence>
<feature type="transmembrane region" description="Helical" evidence="1">
    <location>
        <begin position="202"/>
        <end position="220"/>
    </location>
</feature>
<dbReference type="RefSeq" id="WP_252749628.1">
    <property type="nucleotide sequence ID" value="NZ_CP097116.1"/>
</dbReference>
<dbReference type="InterPro" id="IPR032816">
    <property type="entry name" value="VTT_dom"/>
</dbReference>
<feature type="transmembrane region" description="Helical" evidence="1">
    <location>
        <begin position="98"/>
        <end position="116"/>
    </location>
</feature>
<feature type="transmembrane region" description="Helical" evidence="1">
    <location>
        <begin position="167"/>
        <end position="190"/>
    </location>
</feature>
<keyword evidence="4" id="KW-1185">Reference proteome</keyword>
<feature type="transmembrane region" description="Helical" evidence="1">
    <location>
        <begin position="137"/>
        <end position="155"/>
    </location>
</feature>
<organism evidence="3 4">
    <name type="scientific">Fructilactobacillus myrtifloralis</name>
    <dbReference type="NCBI Taxonomy" id="2940301"/>
    <lineage>
        <taxon>Bacteria</taxon>
        <taxon>Bacillati</taxon>
        <taxon>Bacillota</taxon>
        <taxon>Bacilli</taxon>
        <taxon>Lactobacillales</taxon>
        <taxon>Lactobacillaceae</taxon>
        <taxon>Fructilactobacillus</taxon>
    </lineage>
</organism>
<reference evidence="3" key="1">
    <citation type="submission" date="2022-05" db="EMBL/GenBank/DDBJ databases">
        <authorList>
            <person name="Oliphant S.A."/>
            <person name="Watson-Haigh N.S."/>
            <person name="Sumby K.M."/>
            <person name="Gardner J.M."/>
            <person name="Jiranek V."/>
        </authorList>
    </citation>
    <scope>NUCLEOTIDE SEQUENCE</scope>
    <source>
        <strain evidence="3">KI16_H9</strain>
    </source>
</reference>
<gene>
    <name evidence="3" type="ORF">M3M35_05300</name>
</gene>
<dbReference type="EMBL" id="CP097116">
    <property type="protein sequence ID" value="USS84725.1"/>
    <property type="molecule type" value="Genomic_DNA"/>
</dbReference>
<feature type="domain" description="VTT" evidence="2">
    <location>
        <begin position="75"/>
        <end position="191"/>
    </location>
</feature>
<keyword evidence="1" id="KW-0472">Membrane</keyword>
<protein>
    <submittedName>
        <fullName evidence="3">VTT domain-containing protein</fullName>
    </submittedName>
</protein>
<name>A0ABY5BMC5_9LACO</name>
<dbReference type="Pfam" id="PF09335">
    <property type="entry name" value="VTT_dom"/>
    <property type="match status" value="1"/>
</dbReference>
<dbReference type="Proteomes" id="UP001056707">
    <property type="component" value="Chromosome"/>
</dbReference>
<proteinExistence type="predicted"/>
<keyword evidence="1" id="KW-1133">Transmembrane helix</keyword>
<evidence type="ECO:0000313" key="3">
    <source>
        <dbReference type="EMBL" id="USS84725.1"/>
    </source>
</evidence>